<reference evidence="2 3" key="1">
    <citation type="submission" date="2015-10" db="EMBL/GenBank/DDBJ databases">
        <title>Draft Genome Sequence of Chlorobium limicola strain Frasassi Growing under Artificial Lighting in the Frasassi Cave System.</title>
        <authorList>
            <person name="Mansor M."/>
            <person name="Macalady J."/>
        </authorList>
    </citation>
    <scope>NUCLEOTIDE SEQUENCE [LARGE SCALE GENOMIC DNA]</scope>
    <source>
        <strain evidence="2 3">Frasassi</strain>
    </source>
</reference>
<name>A0A101JIY3_CHLLI</name>
<proteinExistence type="predicted"/>
<keyword evidence="3" id="KW-1185">Reference proteome</keyword>
<dbReference type="Proteomes" id="UP000053937">
    <property type="component" value="Unassembled WGS sequence"/>
</dbReference>
<feature type="domain" description="Pvc16 N-terminal" evidence="1">
    <location>
        <begin position="46"/>
        <end position="200"/>
    </location>
</feature>
<dbReference type="AlphaFoldDB" id="A0A101JIY3"/>
<dbReference type="EMBL" id="LMBR01000143">
    <property type="protein sequence ID" value="KUL27648.1"/>
    <property type="molecule type" value="Genomic_DNA"/>
</dbReference>
<evidence type="ECO:0000313" key="2">
    <source>
        <dbReference type="EMBL" id="KUL27648.1"/>
    </source>
</evidence>
<gene>
    <name evidence="2" type="ORF">ASB62_06025</name>
</gene>
<dbReference type="Pfam" id="PF14065">
    <property type="entry name" value="Pvc16_N"/>
    <property type="match status" value="1"/>
</dbReference>
<dbReference type="OrthoDB" id="7560784at2"/>
<comment type="caution">
    <text evidence="2">The sequence shown here is derived from an EMBL/GenBank/DDBJ whole genome shotgun (WGS) entry which is preliminary data.</text>
</comment>
<sequence length="210" mass="23775">MISHALTIVLNELNTHIETGYGASSGTPYPAALGNIAEGFSGSSNGGLSRNMLYFSVVHIMEEKTMKNLPNQAINKDERTVSYQNPPVFLNFTVLITATHIDYSDALLMISRVIRFFQYRSVFTPENVAPLSLTHNAPNNTLDQLETFRLIFELYSPSIEEINHLWGTLGGKQYPFVLYRLRMLDLKFRTEPIKGPLITEIVHNTKYFSL</sequence>
<protein>
    <recommendedName>
        <fullName evidence="1">Pvc16 N-terminal domain-containing protein</fullName>
    </recommendedName>
</protein>
<evidence type="ECO:0000259" key="1">
    <source>
        <dbReference type="Pfam" id="PF14065"/>
    </source>
</evidence>
<evidence type="ECO:0000313" key="3">
    <source>
        <dbReference type="Proteomes" id="UP000053937"/>
    </source>
</evidence>
<accession>A0A101JIY3</accession>
<dbReference type="InterPro" id="IPR025351">
    <property type="entry name" value="Pvc16_N"/>
</dbReference>
<dbReference type="RefSeq" id="WP_059139058.1">
    <property type="nucleotide sequence ID" value="NZ_LMBR01000143.1"/>
</dbReference>
<organism evidence="2 3">
    <name type="scientific">Chlorobium limicola</name>
    <dbReference type="NCBI Taxonomy" id="1092"/>
    <lineage>
        <taxon>Bacteria</taxon>
        <taxon>Pseudomonadati</taxon>
        <taxon>Chlorobiota</taxon>
        <taxon>Chlorobiia</taxon>
        <taxon>Chlorobiales</taxon>
        <taxon>Chlorobiaceae</taxon>
        <taxon>Chlorobium/Pelodictyon group</taxon>
        <taxon>Chlorobium</taxon>
    </lineage>
</organism>